<reference evidence="4" key="1">
    <citation type="journal article" date="2015" name="Genome Announc.">
        <title>Genome sequence of the AIDS-associated pathogen Penicillium marneffei (ATCC18224) and its near taxonomic relative Talaromyces stipitatus (ATCC10500).</title>
        <authorList>
            <person name="Nierman W.C."/>
            <person name="Fedorova-Abrams N.D."/>
            <person name="Andrianopoulos A."/>
        </authorList>
    </citation>
    <scope>NUCLEOTIDE SEQUENCE [LARGE SCALE GENOMIC DNA]</scope>
    <source>
        <strain evidence="4">ATCC 10500 / CBS 375.48 / QM 6759 / NRRL 1006</strain>
    </source>
</reference>
<evidence type="ECO:0000313" key="3">
    <source>
        <dbReference type="EMBL" id="EED12982.1"/>
    </source>
</evidence>
<organism evidence="3 4">
    <name type="scientific">Talaromyces stipitatus (strain ATCC 10500 / CBS 375.48 / QM 6759 / NRRL 1006)</name>
    <name type="common">Penicillium stipitatum</name>
    <dbReference type="NCBI Taxonomy" id="441959"/>
    <lineage>
        <taxon>Eukaryota</taxon>
        <taxon>Fungi</taxon>
        <taxon>Dikarya</taxon>
        <taxon>Ascomycota</taxon>
        <taxon>Pezizomycotina</taxon>
        <taxon>Eurotiomycetes</taxon>
        <taxon>Eurotiomycetidae</taxon>
        <taxon>Eurotiales</taxon>
        <taxon>Trichocomaceae</taxon>
        <taxon>Talaromyces</taxon>
        <taxon>Talaromyces sect. Talaromyces</taxon>
    </lineage>
</organism>
<dbReference type="EMBL" id="EQ962659">
    <property type="protein sequence ID" value="EED12982.1"/>
    <property type="molecule type" value="Genomic_DNA"/>
</dbReference>
<dbReference type="Proteomes" id="UP000001745">
    <property type="component" value="Unassembled WGS sequence"/>
</dbReference>
<keyword evidence="4" id="KW-1185">Reference proteome</keyword>
<protein>
    <submittedName>
        <fullName evidence="3">Uncharacterized protein</fullName>
    </submittedName>
</protein>
<evidence type="ECO:0000256" key="1">
    <source>
        <dbReference type="SAM" id="MobiDB-lite"/>
    </source>
</evidence>
<dbReference type="eggNOG" id="ENOG502SP5S">
    <property type="taxonomic scope" value="Eukaryota"/>
</dbReference>
<dbReference type="OMA" id="CALAYFW"/>
<sequence>MVSIFNVLILLCAVRQATATFSLNTGGPNWDYTSKDLADTTSQACKDAYSASIDCDDVLVGMVASLNPNFDPQASDLERLCTTTCSDSLNQYVKNVKAACDNPGDLAGVCDGNKNLFLAEVETVGEVLQYQYSQACAKNGSDYCYLTFSTSSDWAREDFPCNDTCAIQFYQNAHNQPGSGYFFSYMDMCNRTTYWEQTFAGGWETVVQCGDGGNQTTSSTSVGGSASAMTSVSSASTSVSVSTTSTKTATARSVSTTGTSATTGVVASSRPTSGAGKIRPPFICF</sequence>
<proteinExistence type="predicted"/>
<dbReference type="AlphaFoldDB" id="B8MR87"/>
<keyword evidence="2" id="KW-0732">Signal</keyword>
<evidence type="ECO:0000256" key="2">
    <source>
        <dbReference type="SAM" id="SignalP"/>
    </source>
</evidence>
<dbReference type="PhylomeDB" id="B8MR87"/>
<dbReference type="OrthoDB" id="5985073at2759"/>
<feature type="chain" id="PRO_5002877732" evidence="2">
    <location>
        <begin position="20"/>
        <end position="285"/>
    </location>
</feature>
<gene>
    <name evidence="3" type="ORF">TSTA_054910</name>
</gene>
<feature type="compositionally biased region" description="Low complexity" evidence="1">
    <location>
        <begin position="247"/>
        <end position="270"/>
    </location>
</feature>
<feature type="signal peptide" evidence="2">
    <location>
        <begin position="1"/>
        <end position="19"/>
    </location>
</feature>
<name>B8MR87_TALSN</name>
<dbReference type="GeneID" id="8100497"/>
<feature type="region of interest" description="Disordered" evidence="1">
    <location>
        <begin position="247"/>
        <end position="274"/>
    </location>
</feature>
<accession>B8MR87</accession>
<dbReference type="VEuPathDB" id="FungiDB:TSTA_054910"/>
<dbReference type="InParanoid" id="B8MR87"/>
<dbReference type="STRING" id="441959.B8MR87"/>
<evidence type="ECO:0000313" key="4">
    <source>
        <dbReference type="Proteomes" id="UP000001745"/>
    </source>
</evidence>
<dbReference type="RefSeq" id="XP_002487093.1">
    <property type="nucleotide sequence ID" value="XM_002487048.1"/>
</dbReference>